<protein>
    <recommendedName>
        <fullName evidence="2">Cadherin-like beta-sandwich-like domain-containing protein</fullName>
    </recommendedName>
</protein>
<reference evidence="3 4" key="1">
    <citation type="submission" date="2019-05" db="EMBL/GenBank/DDBJ databases">
        <authorList>
            <person name="Narsing Rao M.P."/>
            <person name="Li W.J."/>
        </authorList>
    </citation>
    <scope>NUCLEOTIDE SEQUENCE [LARGE SCALE GENOMIC DNA]</scope>
    <source>
        <strain evidence="3 4">SYSU_K30003</strain>
    </source>
</reference>
<dbReference type="SUPFAM" id="SSF50998">
    <property type="entry name" value="Quinoprotein alcohol dehydrogenase-like"/>
    <property type="match status" value="1"/>
</dbReference>
<dbReference type="SUPFAM" id="SSF50969">
    <property type="entry name" value="YVTN repeat-like/Quinoprotein amine dehydrogenase"/>
    <property type="match status" value="1"/>
</dbReference>
<dbReference type="Gene3D" id="2.130.10.10">
    <property type="entry name" value="YVTN repeat-like/Quinoprotein amine dehydrogenase"/>
    <property type="match status" value="2"/>
</dbReference>
<dbReference type="InterPro" id="IPR011044">
    <property type="entry name" value="Quino_amine_DH_bsu"/>
</dbReference>
<sequence length="1046" mass="113754">MEHRRQPLFRQNRLFAKAVVLTVCFAMMLGLVPGGSLGPEKASAEWVDLELVNPSFEEPHGAEGNIPGWKQTYGKSGFTVTEDRSFIGEKSLYVEDLDSRNYGMQSVYLPAQAGKSYSVTTNTYVLEGTSMIYLQFHKGDANRTRIGHKSMGESVVNEWRPLTASLTAPAGTEYVSVLLYSGVSTTAKAFFDNVVLSLNEEEPSPTDKLVRLGTPIHSITIPHAAFGQGPTGENYIYTTANGAPAVLSVLRAETGERVASFELGQAGYSWGSTVAPNGDLYVATQRNGILYRYRPSANTVDNLGKAIASETHLYRVVSDDQGRIYGGTYPNGKVFRFDPSTNAYTDFGTMAEGEQYVRSIAYGDGKVYAGTGANQAQLFKLDPETGAKEAIPLPEAFRQHKEVYDLTFTAGLLFARMTYQDASSPLNNVTLVYDTAVGQWVGELPNTIGLDVSPVGPDGNVYLIQNTKLIAFNVTTREATPTSFEAGNFASRGFGWFQLNLPDMPGESLVTVTSRGRIMAYNPQTEKGIWIDGDPLGSANTLRSVSAGPDGNIYVGGYLSPQSMARFNIDTFQLETLPGMSQVEGMGTFGENMYYGVYPNAKIFEYDPNLPWSMPNNPSELDIEMSSKLQDRPFAFAEAGDKLAVGTVPIIGKLGGALTLYDPAAKTSETFYPIVDNESPMTLAYKDGLLYGGTTVWGGIAAEPVEQDGTLFIFGVATKQKVFEMNPVPGERAITALAFDGNGMLWGLTNGVLFQFDPATREIVRTKTLYPFVWNDIVLAGGYLSFYDGYLYGEAANHIFRFDPTTWEHKTLAVGNYFAQDEYGRIFTTKNSIDLYMYDDIAPSFGSEASLQYEWMQDESFVLKWPANADMKQFQIFQGDNEVTLIGSMQRDGANGAVSFRIPAGAAAPGRYTVRAVDYAGNVSAEHLSVDVIPAGSSLLAALSADTGQFHPEFDPSVSDYQLNVWPSVKKVAFIPVTEDENAALTINGVAHPSGTPWEINVKAGETTAVIEVAAPRSQDTTVYTITVNACKGPKEGCGVPPGHQK</sequence>
<feature type="domain" description="Cadherin-like beta-sandwich-like" evidence="2">
    <location>
        <begin position="950"/>
        <end position="1029"/>
    </location>
</feature>
<dbReference type="Pfam" id="PF12733">
    <property type="entry name" value="Cadherin-like"/>
    <property type="match status" value="1"/>
</dbReference>
<feature type="transmembrane region" description="Helical" evidence="1">
    <location>
        <begin position="14"/>
        <end position="32"/>
    </location>
</feature>
<dbReference type="InterPro" id="IPR025883">
    <property type="entry name" value="Cadherin-like_domain"/>
</dbReference>
<dbReference type="AlphaFoldDB" id="A0A5R9GF98"/>
<keyword evidence="1" id="KW-0812">Transmembrane</keyword>
<evidence type="ECO:0000259" key="2">
    <source>
        <dbReference type="Pfam" id="PF12733"/>
    </source>
</evidence>
<proteinExistence type="predicted"/>
<evidence type="ECO:0000313" key="4">
    <source>
        <dbReference type="Proteomes" id="UP000309676"/>
    </source>
</evidence>
<comment type="caution">
    <text evidence="3">The sequence shown here is derived from an EMBL/GenBank/DDBJ whole genome shotgun (WGS) entry which is preliminary data.</text>
</comment>
<name>A0A5R9GF98_9BACL</name>
<dbReference type="InterPro" id="IPR051344">
    <property type="entry name" value="Vgb"/>
</dbReference>
<dbReference type="PANTHER" id="PTHR40274:SF3">
    <property type="entry name" value="VIRGINIAMYCIN B LYASE"/>
    <property type="match status" value="1"/>
</dbReference>
<keyword evidence="1" id="KW-1133">Transmembrane helix</keyword>
<dbReference type="InterPro" id="IPR011047">
    <property type="entry name" value="Quinoprotein_ADH-like_sf"/>
</dbReference>
<evidence type="ECO:0000313" key="3">
    <source>
        <dbReference type="EMBL" id="TLS52038.1"/>
    </source>
</evidence>
<keyword evidence="4" id="KW-1185">Reference proteome</keyword>
<organism evidence="3 4">
    <name type="scientific">Paenibacillus antri</name>
    <dbReference type="NCBI Taxonomy" id="2582848"/>
    <lineage>
        <taxon>Bacteria</taxon>
        <taxon>Bacillati</taxon>
        <taxon>Bacillota</taxon>
        <taxon>Bacilli</taxon>
        <taxon>Bacillales</taxon>
        <taxon>Paenibacillaceae</taxon>
        <taxon>Paenibacillus</taxon>
    </lineage>
</organism>
<evidence type="ECO:0000256" key="1">
    <source>
        <dbReference type="SAM" id="Phobius"/>
    </source>
</evidence>
<dbReference type="RefSeq" id="WP_138194282.1">
    <property type="nucleotide sequence ID" value="NZ_VCIW01000006.1"/>
</dbReference>
<dbReference type="Gene3D" id="2.60.120.260">
    <property type="entry name" value="Galactose-binding domain-like"/>
    <property type="match status" value="1"/>
</dbReference>
<dbReference type="PANTHER" id="PTHR40274">
    <property type="entry name" value="VIRGINIAMYCIN B LYASE"/>
    <property type="match status" value="1"/>
</dbReference>
<gene>
    <name evidence="3" type="ORF">FE782_11715</name>
</gene>
<dbReference type="Proteomes" id="UP000309676">
    <property type="component" value="Unassembled WGS sequence"/>
</dbReference>
<dbReference type="InterPro" id="IPR015943">
    <property type="entry name" value="WD40/YVTN_repeat-like_dom_sf"/>
</dbReference>
<accession>A0A5R9GF98</accession>
<keyword evidence="1" id="KW-0472">Membrane</keyword>
<dbReference type="EMBL" id="VCIW01000006">
    <property type="protein sequence ID" value="TLS52038.1"/>
    <property type="molecule type" value="Genomic_DNA"/>
</dbReference>
<dbReference type="OrthoDB" id="843723at2"/>